<dbReference type="InterPro" id="IPR035940">
    <property type="entry name" value="CAP_sf"/>
</dbReference>
<feature type="chain" id="PRO_5047083384" evidence="1">
    <location>
        <begin position="26"/>
        <end position="114"/>
    </location>
</feature>
<reference evidence="4" key="1">
    <citation type="submission" date="2025-08" db="UniProtKB">
        <authorList>
            <consortium name="RefSeq"/>
        </authorList>
    </citation>
    <scope>IDENTIFICATION</scope>
</reference>
<dbReference type="SUPFAM" id="SSF55797">
    <property type="entry name" value="PR-1-like"/>
    <property type="match status" value="1"/>
</dbReference>
<name>A0ABM4CFE0_HYDVU</name>
<evidence type="ECO:0000313" key="3">
    <source>
        <dbReference type="Proteomes" id="UP001652625"/>
    </source>
</evidence>
<dbReference type="InterPro" id="IPR014044">
    <property type="entry name" value="CAP_dom"/>
</dbReference>
<proteinExistence type="predicted"/>
<evidence type="ECO:0000313" key="4">
    <source>
        <dbReference type="RefSeq" id="XP_065660411.1"/>
    </source>
</evidence>
<feature type="domain" description="SCP" evidence="2">
    <location>
        <begin position="39"/>
        <end position="114"/>
    </location>
</feature>
<keyword evidence="1" id="KW-0732">Signal</keyword>
<dbReference type="GeneID" id="136084253"/>
<dbReference type="Pfam" id="PF00188">
    <property type="entry name" value="CAP"/>
    <property type="match status" value="1"/>
</dbReference>
<sequence>MKQSILQSSFLFLVIICDILLVTHAQVYSNKVDEVNAISQHNQKRAVYNSPPLLSDSSLSENAERCALKMAEGRLPIAIHPCQEPGENIYQTTMDLSYPIISDNNLIKDAVEAW</sequence>
<evidence type="ECO:0000256" key="1">
    <source>
        <dbReference type="SAM" id="SignalP"/>
    </source>
</evidence>
<dbReference type="Proteomes" id="UP001652625">
    <property type="component" value="Chromosome 08"/>
</dbReference>
<accession>A0ABM4CFE0</accession>
<dbReference type="Gene3D" id="3.40.33.10">
    <property type="entry name" value="CAP"/>
    <property type="match status" value="1"/>
</dbReference>
<gene>
    <name evidence="4" type="primary">LOC136084253</name>
</gene>
<organism evidence="3 4">
    <name type="scientific">Hydra vulgaris</name>
    <name type="common">Hydra</name>
    <name type="synonym">Hydra attenuata</name>
    <dbReference type="NCBI Taxonomy" id="6087"/>
    <lineage>
        <taxon>Eukaryota</taxon>
        <taxon>Metazoa</taxon>
        <taxon>Cnidaria</taxon>
        <taxon>Hydrozoa</taxon>
        <taxon>Hydroidolina</taxon>
        <taxon>Anthoathecata</taxon>
        <taxon>Aplanulata</taxon>
        <taxon>Hydridae</taxon>
        <taxon>Hydra</taxon>
    </lineage>
</organism>
<evidence type="ECO:0000259" key="2">
    <source>
        <dbReference type="Pfam" id="PF00188"/>
    </source>
</evidence>
<protein>
    <submittedName>
        <fullName evidence="4">Uncharacterized protein LOC136084253</fullName>
    </submittedName>
</protein>
<feature type="signal peptide" evidence="1">
    <location>
        <begin position="1"/>
        <end position="25"/>
    </location>
</feature>
<keyword evidence="3" id="KW-1185">Reference proteome</keyword>
<dbReference type="RefSeq" id="XP_065660411.1">
    <property type="nucleotide sequence ID" value="XM_065804339.1"/>
</dbReference>